<name>A0ACB9D4P1_9ASTR</name>
<protein>
    <submittedName>
        <fullName evidence="1">Uncharacterized protein</fullName>
    </submittedName>
</protein>
<accession>A0ACB9D4P1</accession>
<proteinExistence type="predicted"/>
<gene>
    <name evidence="1" type="ORF">L1987_58923</name>
</gene>
<reference evidence="1 2" key="2">
    <citation type="journal article" date="2022" name="Mol. Ecol. Resour.">
        <title>The genomes of chicory, endive, great burdock and yacon provide insights into Asteraceae paleo-polyploidization history and plant inulin production.</title>
        <authorList>
            <person name="Fan W."/>
            <person name="Wang S."/>
            <person name="Wang H."/>
            <person name="Wang A."/>
            <person name="Jiang F."/>
            <person name="Liu H."/>
            <person name="Zhao H."/>
            <person name="Xu D."/>
            <person name="Zhang Y."/>
        </authorList>
    </citation>
    <scope>NUCLEOTIDE SEQUENCE [LARGE SCALE GENOMIC DNA]</scope>
    <source>
        <strain evidence="2">cv. Yunnan</strain>
        <tissue evidence="1">Leaves</tissue>
    </source>
</reference>
<sequence>MNPQDHRSPSSQPPELRQVLVLGPPPVFAVHEQYFSNRFHILKAYDSPLPTHNFLHAHAQSVKVVLCSAIGPITSTWPNVAAVELELLTPEMRFLMMSLTPP</sequence>
<comment type="caution">
    <text evidence="1">The sequence shown here is derived from an EMBL/GenBank/DDBJ whole genome shotgun (WGS) entry which is preliminary data.</text>
</comment>
<evidence type="ECO:0000313" key="2">
    <source>
        <dbReference type="Proteomes" id="UP001056120"/>
    </source>
</evidence>
<organism evidence="1 2">
    <name type="scientific">Smallanthus sonchifolius</name>
    <dbReference type="NCBI Taxonomy" id="185202"/>
    <lineage>
        <taxon>Eukaryota</taxon>
        <taxon>Viridiplantae</taxon>
        <taxon>Streptophyta</taxon>
        <taxon>Embryophyta</taxon>
        <taxon>Tracheophyta</taxon>
        <taxon>Spermatophyta</taxon>
        <taxon>Magnoliopsida</taxon>
        <taxon>eudicotyledons</taxon>
        <taxon>Gunneridae</taxon>
        <taxon>Pentapetalae</taxon>
        <taxon>asterids</taxon>
        <taxon>campanulids</taxon>
        <taxon>Asterales</taxon>
        <taxon>Asteraceae</taxon>
        <taxon>Asteroideae</taxon>
        <taxon>Heliantheae alliance</taxon>
        <taxon>Millerieae</taxon>
        <taxon>Smallanthus</taxon>
    </lineage>
</organism>
<reference evidence="2" key="1">
    <citation type="journal article" date="2022" name="Mol. Ecol. Resour.">
        <title>The genomes of chicory, endive, great burdock and yacon provide insights into Asteraceae palaeo-polyploidization history and plant inulin production.</title>
        <authorList>
            <person name="Fan W."/>
            <person name="Wang S."/>
            <person name="Wang H."/>
            <person name="Wang A."/>
            <person name="Jiang F."/>
            <person name="Liu H."/>
            <person name="Zhao H."/>
            <person name="Xu D."/>
            <person name="Zhang Y."/>
        </authorList>
    </citation>
    <scope>NUCLEOTIDE SEQUENCE [LARGE SCALE GENOMIC DNA]</scope>
    <source>
        <strain evidence="2">cv. Yunnan</strain>
    </source>
</reference>
<dbReference type="Proteomes" id="UP001056120">
    <property type="component" value="Linkage Group LG20"/>
</dbReference>
<dbReference type="EMBL" id="CM042037">
    <property type="protein sequence ID" value="KAI3741252.1"/>
    <property type="molecule type" value="Genomic_DNA"/>
</dbReference>
<keyword evidence="2" id="KW-1185">Reference proteome</keyword>
<evidence type="ECO:0000313" key="1">
    <source>
        <dbReference type="EMBL" id="KAI3741252.1"/>
    </source>
</evidence>